<evidence type="ECO:0000256" key="2">
    <source>
        <dbReference type="ARBA" id="ARBA00022679"/>
    </source>
</evidence>
<dbReference type="Proteomes" id="UP000276133">
    <property type="component" value="Unassembled WGS sequence"/>
</dbReference>
<dbReference type="STRING" id="10195.A0A3M7SHK7"/>
<protein>
    <submittedName>
        <fullName evidence="7">Calcium-dependent kinase C-like isoform X2</fullName>
    </submittedName>
</protein>
<feature type="non-terminal residue" evidence="7">
    <location>
        <position position="1"/>
    </location>
</feature>
<name>A0A3M7SHK7_BRAPC</name>
<keyword evidence="8" id="KW-1185">Reference proteome</keyword>
<evidence type="ECO:0000256" key="4">
    <source>
        <dbReference type="ARBA" id="ARBA00022777"/>
    </source>
</evidence>
<dbReference type="Gene3D" id="1.10.510.10">
    <property type="entry name" value="Transferase(Phosphotransferase) domain 1"/>
    <property type="match status" value="1"/>
</dbReference>
<evidence type="ECO:0000313" key="8">
    <source>
        <dbReference type="Proteomes" id="UP000276133"/>
    </source>
</evidence>
<feature type="domain" description="Protein kinase" evidence="6">
    <location>
        <begin position="1"/>
        <end position="55"/>
    </location>
</feature>
<dbReference type="OrthoDB" id="63267at2759"/>
<accession>A0A3M7SHK7</accession>
<dbReference type="GO" id="GO:0005524">
    <property type="term" value="F:ATP binding"/>
    <property type="evidence" value="ECO:0007669"/>
    <property type="project" value="UniProtKB-KW"/>
</dbReference>
<organism evidence="7 8">
    <name type="scientific">Brachionus plicatilis</name>
    <name type="common">Marine rotifer</name>
    <name type="synonym">Brachionus muelleri</name>
    <dbReference type="NCBI Taxonomy" id="10195"/>
    <lineage>
        <taxon>Eukaryota</taxon>
        <taxon>Metazoa</taxon>
        <taxon>Spiralia</taxon>
        <taxon>Gnathifera</taxon>
        <taxon>Rotifera</taxon>
        <taxon>Eurotatoria</taxon>
        <taxon>Monogononta</taxon>
        <taxon>Pseudotrocha</taxon>
        <taxon>Ploima</taxon>
        <taxon>Brachionidae</taxon>
        <taxon>Brachionus</taxon>
    </lineage>
</organism>
<dbReference type="GO" id="GO:0004674">
    <property type="term" value="F:protein serine/threonine kinase activity"/>
    <property type="evidence" value="ECO:0007669"/>
    <property type="project" value="UniProtKB-KW"/>
</dbReference>
<evidence type="ECO:0000259" key="6">
    <source>
        <dbReference type="PROSITE" id="PS50011"/>
    </source>
</evidence>
<keyword evidence="3" id="KW-0547">Nucleotide-binding</keyword>
<dbReference type="InterPro" id="IPR011009">
    <property type="entry name" value="Kinase-like_dom_sf"/>
</dbReference>
<dbReference type="Gene3D" id="3.30.200.20">
    <property type="entry name" value="Phosphorylase Kinase, domain 1"/>
    <property type="match status" value="1"/>
</dbReference>
<dbReference type="InterPro" id="IPR000719">
    <property type="entry name" value="Prot_kinase_dom"/>
</dbReference>
<evidence type="ECO:0000256" key="5">
    <source>
        <dbReference type="ARBA" id="ARBA00022840"/>
    </source>
</evidence>
<keyword evidence="4 7" id="KW-0418">Kinase</keyword>
<dbReference type="PROSITE" id="PS50011">
    <property type="entry name" value="PROTEIN_KINASE_DOM"/>
    <property type="match status" value="1"/>
</dbReference>
<dbReference type="SUPFAM" id="SSF56112">
    <property type="entry name" value="Protein kinase-like (PK-like)"/>
    <property type="match status" value="1"/>
</dbReference>
<evidence type="ECO:0000313" key="7">
    <source>
        <dbReference type="EMBL" id="RNA35354.1"/>
    </source>
</evidence>
<sequence length="55" mass="6573">EKRIFAMSNKPPFLVQLHSCFQTMDRLFFVMEYVNGGDLMYRIQQDQKFKEPVAV</sequence>
<comment type="caution">
    <text evidence="7">The sequence shown here is derived from an EMBL/GenBank/DDBJ whole genome shotgun (WGS) entry which is preliminary data.</text>
</comment>
<proteinExistence type="predicted"/>
<gene>
    <name evidence="7" type="ORF">BpHYR1_006615</name>
</gene>
<dbReference type="AlphaFoldDB" id="A0A3M7SHK7"/>
<dbReference type="EMBL" id="REGN01001335">
    <property type="protein sequence ID" value="RNA35354.1"/>
    <property type="molecule type" value="Genomic_DNA"/>
</dbReference>
<keyword evidence="5" id="KW-0067">ATP-binding</keyword>
<keyword evidence="1" id="KW-0723">Serine/threonine-protein kinase</keyword>
<evidence type="ECO:0000256" key="3">
    <source>
        <dbReference type="ARBA" id="ARBA00022741"/>
    </source>
</evidence>
<dbReference type="PANTHER" id="PTHR24351">
    <property type="entry name" value="RIBOSOMAL PROTEIN S6 KINASE"/>
    <property type="match status" value="1"/>
</dbReference>
<reference evidence="7 8" key="1">
    <citation type="journal article" date="2018" name="Sci. Rep.">
        <title>Genomic signatures of local adaptation to the degree of environmental predictability in rotifers.</title>
        <authorList>
            <person name="Franch-Gras L."/>
            <person name="Hahn C."/>
            <person name="Garcia-Roger E.M."/>
            <person name="Carmona M.J."/>
            <person name="Serra M."/>
            <person name="Gomez A."/>
        </authorList>
    </citation>
    <scope>NUCLEOTIDE SEQUENCE [LARGE SCALE GENOMIC DNA]</scope>
    <source>
        <strain evidence="7">HYR1</strain>
    </source>
</reference>
<keyword evidence="2" id="KW-0808">Transferase</keyword>
<evidence type="ECO:0000256" key="1">
    <source>
        <dbReference type="ARBA" id="ARBA00022527"/>
    </source>
</evidence>